<accession>A0A1Y2HSB7</accession>
<organism evidence="1 2">
    <name type="scientific">Catenaria anguillulae PL171</name>
    <dbReference type="NCBI Taxonomy" id="765915"/>
    <lineage>
        <taxon>Eukaryota</taxon>
        <taxon>Fungi</taxon>
        <taxon>Fungi incertae sedis</taxon>
        <taxon>Blastocladiomycota</taxon>
        <taxon>Blastocladiomycetes</taxon>
        <taxon>Blastocladiales</taxon>
        <taxon>Catenariaceae</taxon>
        <taxon>Catenaria</taxon>
    </lineage>
</organism>
<sequence>MPGPAQGRALPTHYYKSILPDKLPDDVLKRGAVGFGESTSTPFACLPAPYRKTYHTTSYFDSSPLSSARFVKYLFSRKGPFSPQANKATISNTTASEGASGSGSGVLLGELKLFHEQAHNIHAQGLRPFTYLQAGVGDLIQFVAFLARTGNIELFTLALMATTSISWRTRPRNTAAIGPITMEGNFANRYGSGGYTFHDPIQHSIAVAAQRPHHAGSGPLGPPPGFEHVIPATLAQRVPHAHAFTLCNLAKTVDSMELQAPIPIELWASTLVDNRTELRACIAGLIGQGATLTLFEMFFMVAAIEWSMPMLQSVSRRRSAMMHPSSRIPLFLPHISTSQPRLS</sequence>
<dbReference type="EMBL" id="MCFL01000016">
    <property type="protein sequence ID" value="ORZ36613.1"/>
    <property type="molecule type" value="Genomic_DNA"/>
</dbReference>
<evidence type="ECO:0000313" key="2">
    <source>
        <dbReference type="Proteomes" id="UP000193411"/>
    </source>
</evidence>
<name>A0A1Y2HSB7_9FUNG</name>
<keyword evidence="2" id="KW-1185">Reference proteome</keyword>
<dbReference type="AlphaFoldDB" id="A0A1Y2HSB7"/>
<evidence type="ECO:0000313" key="1">
    <source>
        <dbReference type="EMBL" id="ORZ36613.1"/>
    </source>
</evidence>
<dbReference type="Proteomes" id="UP000193411">
    <property type="component" value="Unassembled WGS sequence"/>
</dbReference>
<proteinExistence type="predicted"/>
<gene>
    <name evidence="1" type="ORF">BCR44DRAFT_344037</name>
</gene>
<protein>
    <submittedName>
        <fullName evidence="1">Uncharacterized protein</fullName>
    </submittedName>
</protein>
<reference evidence="1 2" key="1">
    <citation type="submission" date="2016-07" db="EMBL/GenBank/DDBJ databases">
        <title>Pervasive Adenine N6-methylation of Active Genes in Fungi.</title>
        <authorList>
            <consortium name="DOE Joint Genome Institute"/>
            <person name="Mondo S.J."/>
            <person name="Dannebaum R.O."/>
            <person name="Kuo R.C."/>
            <person name="Labutti K."/>
            <person name="Haridas S."/>
            <person name="Kuo A."/>
            <person name="Salamov A."/>
            <person name="Ahrendt S.R."/>
            <person name="Lipzen A."/>
            <person name="Sullivan W."/>
            <person name="Andreopoulos W.B."/>
            <person name="Clum A."/>
            <person name="Lindquist E."/>
            <person name="Daum C."/>
            <person name="Ramamoorthy G.K."/>
            <person name="Gryganskyi A."/>
            <person name="Culley D."/>
            <person name="Magnuson J.K."/>
            <person name="James T.Y."/>
            <person name="O'Malley M.A."/>
            <person name="Stajich J.E."/>
            <person name="Spatafora J.W."/>
            <person name="Visel A."/>
            <person name="Grigoriev I.V."/>
        </authorList>
    </citation>
    <scope>NUCLEOTIDE SEQUENCE [LARGE SCALE GENOMIC DNA]</scope>
    <source>
        <strain evidence="1 2">PL171</strain>
    </source>
</reference>
<comment type="caution">
    <text evidence="1">The sequence shown here is derived from an EMBL/GenBank/DDBJ whole genome shotgun (WGS) entry which is preliminary data.</text>
</comment>